<accession>A0AAV4H3A7</accession>
<gene>
    <name evidence="2" type="ORF">ElyMa_002594600</name>
</gene>
<evidence type="ECO:0000256" key="1">
    <source>
        <dbReference type="SAM" id="MobiDB-lite"/>
    </source>
</evidence>
<feature type="region of interest" description="Disordered" evidence="1">
    <location>
        <begin position="64"/>
        <end position="97"/>
    </location>
</feature>
<keyword evidence="3" id="KW-1185">Reference proteome</keyword>
<name>A0AAV4H3A7_9GAST</name>
<proteinExistence type="predicted"/>
<dbReference type="Proteomes" id="UP000762676">
    <property type="component" value="Unassembled WGS sequence"/>
</dbReference>
<sequence>MSSPSEQNCNKHQRLVSSIVSSIMTEIVPHLEELKTTVAADHASFGVLLNTIMMRIEVLEKAITPSGGAPKRPPRGERKVGGGSPEGAAAAAEKNNEDFSQDKIKNAMLFCRRQWADSDEFRSRYLTKTIQDSFNLDDKVAKNPENSEARLLAEGSCFWRNHAAPQQKQEIREKYMRWKDERDRAQITSPLTTDNVITDDES</sequence>
<dbReference type="EMBL" id="BMAT01005352">
    <property type="protein sequence ID" value="GFR91518.1"/>
    <property type="molecule type" value="Genomic_DNA"/>
</dbReference>
<evidence type="ECO:0000313" key="3">
    <source>
        <dbReference type="Proteomes" id="UP000762676"/>
    </source>
</evidence>
<dbReference type="AlphaFoldDB" id="A0AAV4H3A7"/>
<protein>
    <submittedName>
        <fullName evidence="2">BA71V-K205R</fullName>
    </submittedName>
</protein>
<reference evidence="2 3" key="1">
    <citation type="journal article" date="2021" name="Elife">
        <title>Chloroplast acquisition without the gene transfer in kleptoplastic sea slugs, Plakobranchus ocellatus.</title>
        <authorList>
            <person name="Maeda T."/>
            <person name="Takahashi S."/>
            <person name="Yoshida T."/>
            <person name="Shimamura S."/>
            <person name="Takaki Y."/>
            <person name="Nagai Y."/>
            <person name="Toyoda A."/>
            <person name="Suzuki Y."/>
            <person name="Arimoto A."/>
            <person name="Ishii H."/>
            <person name="Satoh N."/>
            <person name="Nishiyama T."/>
            <person name="Hasebe M."/>
            <person name="Maruyama T."/>
            <person name="Minagawa J."/>
            <person name="Obokata J."/>
            <person name="Shigenobu S."/>
        </authorList>
    </citation>
    <scope>NUCLEOTIDE SEQUENCE [LARGE SCALE GENOMIC DNA]</scope>
</reference>
<organism evidence="2 3">
    <name type="scientific">Elysia marginata</name>
    <dbReference type="NCBI Taxonomy" id="1093978"/>
    <lineage>
        <taxon>Eukaryota</taxon>
        <taxon>Metazoa</taxon>
        <taxon>Spiralia</taxon>
        <taxon>Lophotrochozoa</taxon>
        <taxon>Mollusca</taxon>
        <taxon>Gastropoda</taxon>
        <taxon>Heterobranchia</taxon>
        <taxon>Euthyneura</taxon>
        <taxon>Panpulmonata</taxon>
        <taxon>Sacoglossa</taxon>
        <taxon>Placobranchoidea</taxon>
        <taxon>Plakobranchidae</taxon>
        <taxon>Elysia</taxon>
    </lineage>
</organism>
<comment type="caution">
    <text evidence="2">The sequence shown here is derived from an EMBL/GenBank/DDBJ whole genome shotgun (WGS) entry which is preliminary data.</text>
</comment>
<evidence type="ECO:0000313" key="2">
    <source>
        <dbReference type="EMBL" id="GFR91518.1"/>
    </source>
</evidence>